<keyword evidence="2" id="KW-1185">Reference proteome</keyword>
<dbReference type="AlphaFoldDB" id="A0A9N9IJL7"/>
<sequence length="319" mass="36711">SNIENNSIEIIPIQEVSHSNIENNSIEIIPIQEVSSSNIENNFIEIIPIQEVSQYIINTIDDLEDYAELSLVLRIQLDESMISDTDINVKTIAKLIIDEIEDGDATTAPNLSARHHNIGNAYFACSQSSELERELKDSNRKRTIRYNCGGKVSIKIDIPAAEAKITLKHKILHNKPIEVETPSEVKQEINKHLHLNPVELRQHLRKKFNISNVTSKQIHYCQDGLRTEALTGFFLTLRNKGLNPTFFYSDKDFAEITAAKNVWPLIDIQLCLWHLEKAIKNKLKSRKKIERINYNYEEVIKEFTFVDSSFIPDLQHTDY</sequence>
<proteinExistence type="predicted"/>
<dbReference type="OrthoDB" id="2436054at2759"/>
<reference evidence="1" key="1">
    <citation type="submission" date="2021-06" db="EMBL/GenBank/DDBJ databases">
        <authorList>
            <person name="Kallberg Y."/>
            <person name="Tangrot J."/>
            <person name="Rosling A."/>
        </authorList>
    </citation>
    <scope>NUCLEOTIDE SEQUENCE</scope>
    <source>
        <strain evidence="1">IN212</strain>
    </source>
</reference>
<gene>
    <name evidence="1" type="ORF">RFULGI_LOCUS12786</name>
</gene>
<feature type="non-terminal residue" evidence="1">
    <location>
        <position position="1"/>
    </location>
</feature>
<protein>
    <submittedName>
        <fullName evidence="1">14067_t:CDS:1</fullName>
    </submittedName>
</protein>
<evidence type="ECO:0000313" key="1">
    <source>
        <dbReference type="EMBL" id="CAG8739976.1"/>
    </source>
</evidence>
<evidence type="ECO:0000313" key="2">
    <source>
        <dbReference type="Proteomes" id="UP000789396"/>
    </source>
</evidence>
<organism evidence="1 2">
    <name type="scientific">Racocetra fulgida</name>
    <dbReference type="NCBI Taxonomy" id="60492"/>
    <lineage>
        <taxon>Eukaryota</taxon>
        <taxon>Fungi</taxon>
        <taxon>Fungi incertae sedis</taxon>
        <taxon>Mucoromycota</taxon>
        <taxon>Glomeromycotina</taxon>
        <taxon>Glomeromycetes</taxon>
        <taxon>Diversisporales</taxon>
        <taxon>Gigasporaceae</taxon>
        <taxon>Racocetra</taxon>
    </lineage>
</organism>
<dbReference type="EMBL" id="CAJVPZ010031703">
    <property type="protein sequence ID" value="CAG8739976.1"/>
    <property type="molecule type" value="Genomic_DNA"/>
</dbReference>
<dbReference type="Proteomes" id="UP000789396">
    <property type="component" value="Unassembled WGS sequence"/>
</dbReference>
<accession>A0A9N9IJL7</accession>
<comment type="caution">
    <text evidence="1">The sequence shown here is derived from an EMBL/GenBank/DDBJ whole genome shotgun (WGS) entry which is preliminary data.</text>
</comment>
<feature type="non-terminal residue" evidence="1">
    <location>
        <position position="319"/>
    </location>
</feature>
<name>A0A9N9IJL7_9GLOM</name>